<reference evidence="1" key="3">
    <citation type="submission" date="2018-07" db="EMBL/GenBank/DDBJ databases">
        <title>WGS assembly of Glycine max.</title>
        <authorList>
            <person name="Schmutz J."/>
            <person name="Cannon S."/>
            <person name="Schlueter J."/>
            <person name="Ma J."/>
            <person name="Mitros T."/>
            <person name="Nelson W."/>
            <person name="Hyten D."/>
            <person name="Song Q."/>
            <person name="Thelen J."/>
            <person name="Cheng J."/>
            <person name="Xu D."/>
            <person name="Hellsten U."/>
            <person name="May G."/>
            <person name="Yu Y."/>
            <person name="Sakurai T."/>
            <person name="Umezawa T."/>
            <person name="Bhattacharyya M."/>
            <person name="Sandhu D."/>
            <person name="Valliyodan B."/>
            <person name="Lindquist E."/>
            <person name="Peto M."/>
            <person name="Grant D."/>
            <person name="Shu S."/>
            <person name="Goodstein D."/>
            <person name="Barry K."/>
            <person name="Futrell-Griggs M."/>
            <person name="Abernathy B."/>
            <person name="Du J."/>
            <person name="Tian Z."/>
            <person name="Zhu L."/>
            <person name="Gill N."/>
            <person name="Joshi T."/>
            <person name="Libault M."/>
            <person name="Sethuraman A."/>
            <person name="Zhang X."/>
            <person name="Shinozaki K."/>
            <person name="Nguyen H."/>
            <person name="Wing R."/>
            <person name="Cregan P."/>
            <person name="Specht J."/>
            <person name="Grimwood J."/>
            <person name="Rokhsar D."/>
            <person name="Stacey G."/>
            <person name="Shoemaker R."/>
            <person name="Jackson S."/>
        </authorList>
    </citation>
    <scope>NUCLEOTIDE SEQUENCE</scope>
    <source>
        <tissue evidence="1">Callus</tissue>
    </source>
</reference>
<dbReference type="EMBL" id="CM000835">
    <property type="protein sequence ID" value="KRH72474.1"/>
    <property type="molecule type" value="Genomic_DNA"/>
</dbReference>
<protein>
    <submittedName>
        <fullName evidence="1 2">Uncharacterized protein</fullName>
    </submittedName>
</protein>
<keyword evidence="3" id="KW-1185">Reference proteome</keyword>
<sequence length="72" mass="8358">MIYFVDDVGPSPLAQNVVLRDVGIICFGYLTVTQWFLPQMKGEFGVLSDIWENEKQHLLDQDTAHRMKEILF</sequence>
<evidence type="ECO:0000313" key="2">
    <source>
        <dbReference type="EnsemblPlants" id="KRH72474"/>
    </source>
</evidence>
<dbReference type="Proteomes" id="UP000008827">
    <property type="component" value="Chromosome 2"/>
</dbReference>
<gene>
    <name evidence="1" type="ORF">GLYMA_02G215500</name>
</gene>
<dbReference type="AlphaFoldDB" id="K7K9Y1"/>
<accession>K7K9Y1</accession>
<dbReference type="Gramene" id="KRH72474">
    <property type="protein sequence ID" value="KRH72474"/>
    <property type="gene ID" value="GLYMA_02G215500"/>
</dbReference>
<dbReference type="EnsemblPlants" id="KRH72474">
    <property type="protein sequence ID" value="KRH72474"/>
    <property type="gene ID" value="GLYMA_02G215500"/>
</dbReference>
<dbReference type="HOGENOM" id="CLU_2727251_0_0_1"/>
<reference evidence="1 2" key="1">
    <citation type="journal article" date="2010" name="Nature">
        <title>Genome sequence of the palaeopolyploid soybean.</title>
        <authorList>
            <person name="Schmutz J."/>
            <person name="Cannon S.B."/>
            <person name="Schlueter J."/>
            <person name="Ma J."/>
            <person name="Mitros T."/>
            <person name="Nelson W."/>
            <person name="Hyten D.L."/>
            <person name="Song Q."/>
            <person name="Thelen J.J."/>
            <person name="Cheng J."/>
            <person name="Xu D."/>
            <person name="Hellsten U."/>
            <person name="May G.D."/>
            <person name="Yu Y."/>
            <person name="Sakurai T."/>
            <person name="Umezawa T."/>
            <person name="Bhattacharyya M.K."/>
            <person name="Sandhu D."/>
            <person name="Valliyodan B."/>
            <person name="Lindquist E."/>
            <person name="Peto M."/>
            <person name="Grant D."/>
            <person name="Shu S."/>
            <person name="Goodstein D."/>
            <person name="Barry K."/>
            <person name="Futrell-Griggs M."/>
            <person name="Abernathy B."/>
            <person name="Du J."/>
            <person name="Tian Z."/>
            <person name="Zhu L."/>
            <person name="Gill N."/>
            <person name="Joshi T."/>
            <person name="Libault M."/>
            <person name="Sethuraman A."/>
            <person name="Zhang X.-C."/>
            <person name="Shinozaki K."/>
            <person name="Nguyen H.T."/>
            <person name="Wing R.A."/>
            <person name="Cregan P."/>
            <person name="Specht J."/>
            <person name="Grimwood J."/>
            <person name="Rokhsar D."/>
            <person name="Stacey G."/>
            <person name="Shoemaker R.C."/>
            <person name="Jackson S.A."/>
        </authorList>
    </citation>
    <scope>NUCLEOTIDE SEQUENCE [LARGE SCALE GENOMIC DNA]</scope>
    <source>
        <strain evidence="2">cv. Williams 82</strain>
        <tissue evidence="1">Callus</tissue>
    </source>
</reference>
<name>K7K9Y1_SOYBN</name>
<evidence type="ECO:0000313" key="3">
    <source>
        <dbReference type="Proteomes" id="UP000008827"/>
    </source>
</evidence>
<dbReference type="PaxDb" id="3847-GLYMA02G37956.1"/>
<proteinExistence type="predicted"/>
<organism evidence="2">
    <name type="scientific">Glycine max</name>
    <name type="common">Soybean</name>
    <name type="synonym">Glycine hispida</name>
    <dbReference type="NCBI Taxonomy" id="3847"/>
    <lineage>
        <taxon>Eukaryota</taxon>
        <taxon>Viridiplantae</taxon>
        <taxon>Streptophyta</taxon>
        <taxon>Embryophyta</taxon>
        <taxon>Tracheophyta</taxon>
        <taxon>Spermatophyta</taxon>
        <taxon>Magnoliopsida</taxon>
        <taxon>eudicotyledons</taxon>
        <taxon>Gunneridae</taxon>
        <taxon>Pentapetalae</taxon>
        <taxon>rosids</taxon>
        <taxon>fabids</taxon>
        <taxon>Fabales</taxon>
        <taxon>Fabaceae</taxon>
        <taxon>Papilionoideae</taxon>
        <taxon>50 kb inversion clade</taxon>
        <taxon>NPAAA clade</taxon>
        <taxon>indigoferoid/millettioid clade</taxon>
        <taxon>Phaseoleae</taxon>
        <taxon>Glycine</taxon>
        <taxon>Glycine subgen. Soja</taxon>
    </lineage>
</organism>
<dbReference type="InParanoid" id="K7K9Y1"/>
<reference evidence="2" key="2">
    <citation type="submission" date="2018-02" db="UniProtKB">
        <authorList>
            <consortium name="EnsemblPlants"/>
        </authorList>
    </citation>
    <scope>IDENTIFICATION</scope>
    <source>
        <strain evidence="2">Williams 82</strain>
    </source>
</reference>
<evidence type="ECO:0000313" key="1">
    <source>
        <dbReference type="EMBL" id="KRH72474.1"/>
    </source>
</evidence>